<evidence type="ECO:0000313" key="2">
    <source>
        <dbReference type="EMBL" id="GBP51020.1"/>
    </source>
</evidence>
<gene>
    <name evidence="2" type="ORF">EVAR_37178_1</name>
</gene>
<name>A0A4C1WJJ8_EUMVA</name>
<accession>A0A4C1WJJ8</accession>
<dbReference type="EMBL" id="BGZK01000572">
    <property type="protein sequence ID" value="GBP51020.1"/>
    <property type="molecule type" value="Genomic_DNA"/>
</dbReference>
<keyword evidence="3" id="KW-1185">Reference proteome</keyword>
<keyword evidence="1" id="KW-1133">Transmembrane helix</keyword>
<comment type="caution">
    <text evidence="2">The sequence shown here is derived from an EMBL/GenBank/DDBJ whole genome shotgun (WGS) entry which is preliminary data.</text>
</comment>
<proteinExistence type="predicted"/>
<dbReference type="Proteomes" id="UP000299102">
    <property type="component" value="Unassembled WGS sequence"/>
</dbReference>
<protein>
    <submittedName>
        <fullName evidence="2">Uncharacterized protein</fullName>
    </submittedName>
</protein>
<organism evidence="2 3">
    <name type="scientific">Eumeta variegata</name>
    <name type="common">Bagworm moth</name>
    <name type="synonym">Eumeta japonica</name>
    <dbReference type="NCBI Taxonomy" id="151549"/>
    <lineage>
        <taxon>Eukaryota</taxon>
        <taxon>Metazoa</taxon>
        <taxon>Ecdysozoa</taxon>
        <taxon>Arthropoda</taxon>
        <taxon>Hexapoda</taxon>
        <taxon>Insecta</taxon>
        <taxon>Pterygota</taxon>
        <taxon>Neoptera</taxon>
        <taxon>Endopterygota</taxon>
        <taxon>Lepidoptera</taxon>
        <taxon>Glossata</taxon>
        <taxon>Ditrysia</taxon>
        <taxon>Tineoidea</taxon>
        <taxon>Psychidae</taxon>
        <taxon>Oiketicinae</taxon>
        <taxon>Eumeta</taxon>
    </lineage>
</organism>
<keyword evidence="1" id="KW-0472">Membrane</keyword>
<dbReference type="AlphaFoldDB" id="A0A4C1WJJ8"/>
<evidence type="ECO:0000256" key="1">
    <source>
        <dbReference type="SAM" id="Phobius"/>
    </source>
</evidence>
<reference evidence="2 3" key="1">
    <citation type="journal article" date="2019" name="Commun. Biol.">
        <title>The bagworm genome reveals a unique fibroin gene that provides high tensile strength.</title>
        <authorList>
            <person name="Kono N."/>
            <person name="Nakamura H."/>
            <person name="Ohtoshi R."/>
            <person name="Tomita M."/>
            <person name="Numata K."/>
            <person name="Arakawa K."/>
        </authorList>
    </citation>
    <scope>NUCLEOTIDE SEQUENCE [LARGE SCALE GENOMIC DNA]</scope>
</reference>
<feature type="transmembrane region" description="Helical" evidence="1">
    <location>
        <begin position="49"/>
        <end position="72"/>
    </location>
</feature>
<evidence type="ECO:0000313" key="3">
    <source>
        <dbReference type="Proteomes" id="UP000299102"/>
    </source>
</evidence>
<sequence>MDDCAFVSLQAVGESAGRVNVCEKRQRTLLLLLIKTETIWFRGLPPRIVALYAAFFVTTLSLSLLYVAFFNITMALEAKIMLDGLTKFNKVIISKLSAVGDSLLPFESKNLVQVMRRNSRKRGQEKINR</sequence>
<keyword evidence="1" id="KW-0812">Transmembrane</keyword>